<protein>
    <submittedName>
        <fullName evidence="1">Uncharacterized protein</fullName>
    </submittedName>
</protein>
<dbReference type="AlphaFoldDB" id="A0A177ED26"/>
<dbReference type="Proteomes" id="UP000185944">
    <property type="component" value="Unassembled WGS sequence"/>
</dbReference>
<accession>A0A177ED26</accession>
<name>A0A177ED26_9MICR</name>
<sequence>MERNIKLMHQLLRDRVPFNVVTIEDEKQIRKAFNIPQPEVSFNPAYDHTRVNLVLKISKAQTKELLKERKGLFDTMLKNEHAIFSEIAVLSENKELLPPYDDLSLLTPAEQKAVEGDTSVPGYLLRENLKSQGKLPVSRAVRITGKYTDEVASDPGEE</sequence>
<comment type="caution">
    <text evidence="1">The sequence shown here is derived from an EMBL/GenBank/DDBJ whole genome shotgun (WGS) entry which is preliminary data.</text>
</comment>
<organism evidence="1 2">
    <name type="scientific">Nematocida displodere</name>
    <dbReference type="NCBI Taxonomy" id="1805483"/>
    <lineage>
        <taxon>Eukaryota</taxon>
        <taxon>Fungi</taxon>
        <taxon>Fungi incertae sedis</taxon>
        <taxon>Microsporidia</taxon>
        <taxon>Nematocida</taxon>
    </lineage>
</organism>
<dbReference type="EMBL" id="LTDL01000042">
    <property type="protein sequence ID" value="OAG28899.1"/>
    <property type="molecule type" value="Genomic_DNA"/>
</dbReference>
<dbReference type="RefSeq" id="XP_067543644.1">
    <property type="nucleotide sequence ID" value="XM_067688456.1"/>
</dbReference>
<gene>
    <name evidence="1" type="ORF">NEDG_01038</name>
</gene>
<evidence type="ECO:0000313" key="2">
    <source>
        <dbReference type="Proteomes" id="UP000185944"/>
    </source>
</evidence>
<dbReference type="OrthoDB" id="2191818at2759"/>
<dbReference type="GeneID" id="93647388"/>
<keyword evidence="2" id="KW-1185">Reference proteome</keyword>
<dbReference type="VEuPathDB" id="MicrosporidiaDB:NEDG_01038"/>
<evidence type="ECO:0000313" key="1">
    <source>
        <dbReference type="EMBL" id="OAG28899.1"/>
    </source>
</evidence>
<reference evidence="1 2" key="1">
    <citation type="submission" date="2016-02" db="EMBL/GenBank/DDBJ databases">
        <title>Discovery of a natural microsporidian pathogen with a broad tissue tropism in Caenorhabditis elegans.</title>
        <authorList>
            <person name="Luallen R.J."/>
            <person name="Reinke A.W."/>
            <person name="Tong L."/>
            <person name="Botts M.R."/>
            <person name="Felix M.-A."/>
            <person name="Troemel E.R."/>
        </authorList>
    </citation>
    <scope>NUCLEOTIDE SEQUENCE [LARGE SCALE GENOMIC DNA]</scope>
    <source>
        <strain evidence="1 2">JUm2807</strain>
    </source>
</reference>
<proteinExistence type="predicted"/>